<dbReference type="InterPro" id="IPR023365">
    <property type="entry name" value="Sortase_dom-sf"/>
</dbReference>
<evidence type="ECO:0000313" key="2">
    <source>
        <dbReference type="EMBL" id="AMY12067.1"/>
    </source>
</evidence>
<name>A0A143PTL0_LUTPR</name>
<dbReference type="NCBIfam" id="TIGR01076">
    <property type="entry name" value="sortase_fam"/>
    <property type="match status" value="1"/>
</dbReference>
<dbReference type="Gene3D" id="2.40.260.10">
    <property type="entry name" value="Sortase"/>
    <property type="match status" value="1"/>
</dbReference>
<reference evidence="2 3" key="1">
    <citation type="journal article" date="2016" name="Genome Announc.">
        <title>First Complete Genome Sequence of a Subdivision 6 Acidobacterium Strain.</title>
        <authorList>
            <person name="Huang S."/>
            <person name="Vieira S."/>
            <person name="Bunk B."/>
            <person name="Riedel T."/>
            <person name="Sproer C."/>
            <person name="Overmann J."/>
        </authorList>
    </citation>
    <scope>NUCLEOTIDE SEQUENCE [LARGE SCALE GENOMIC DNA]</scope>
    <source>
        <strain evidence="3">DSM 100886 HEG_-6_39</strain>
    </source>
</reference>
<organism evidence="2 3">
    <name type="scientific">Luteitalea pratensis</name>
    <dbReference type="NCBI Taxonomy" id="1855912"/>
    <lineage>
        <taxon>Bacteria</taxon>
        <taxon>Pseudomonadati</taxon>
        <taxon>Acidobacteriota</taxon>
        <taxon>Vicinamibacteria</taxon>
        <taxon>Vicinamibacterales</taxon>
        <taxon>Vicinamibacteraceae</taxon>
        <taxon>Luteitalea</taxon>
    </lineage>
</organism>
<protein>
    <submittedName>
        <fullName evidence="2">Sortase</fullName>
    </submittedName>
</protein>
<dbReference type="GO" id="GO:0016787">
    <property type="term" value="F:hydrolase activity"/>
    <property type="evidence" value="ECO:0007669"/>
    <property type="project" value="UniProtKB-KW"/>
</dbReference>
<dbReference type="InterPro" id="IPR041999">
    <property type="entry name" value="Sortase_D_1"/>
</dbReference>
<accession>A0A143PTL0</accession>
<dbReference type="CDD" id="cd05828">
    <property type="entry name" value="Sortase_D_1"/>
    <property type="match status" value="1"/>
</dbReference>
<evidence type="ECO:0000313" key="3">
    <source>
        <dbReference type="Proteomes" id="UP000076079"/>
    </source>
</evidence>
<gene>
    <name evidence="2" type="ORF">LuPra_05339</name>
</gene>
<sequence>MKLWSGIRVRTYKAALKRPTPLTLAILKIPSIHLEVPVHDGTSDAVLDLAAGRIEDTALPGTPGNVGIAAHRDGYFRALKDIKEGDELVLETRVATEQYRVEWIKITVPTDVSVIEATPGRAVTLVGCYPFYHVGPAPQRFIVRAVPVTGSPATASTAGS</sequence>
<dbReference type="KEGG" id="abac:LuPra_05339"/>
<dbReference type="AlphaFoldDB" id="A0A143PTL0"/>
<dbReference type="Proteomes" id="UP000076079">
    <property type="component" value="Chromosome"/>
</dbReference>
<dbReference type="EMBL" id="CP015136">
    <property type="protein sequence ID" value="AMY12067.1"/>
    <property type="molecule type" value="Genomic_DNA"/>
</dbReference>
<dbReference type="Pfam" id="PF04203">
    <property type="entry name" value="Sortase"/>
    <property type="match status" value="1"/>
</dbReference>
<dbReference type="SUPFAM" id="SSF63817">
    <property type="entry name" value="Sortase"/>
    <property type="match status" value="1"/>
</dbReference>
<keyword evidence="1" id="KW-0378">Hydrolase</keyword>
<proteinExistence type="predicted"/>
<evidence type="ECO:0000256" key="1">
    <source>
        <dbReference type="ARBA" id="ARBA00022801"/>
    </source>
</evidence>
<keyword evidence="3" id="KW-1185">Reference proteome</keyword>
<dbReference type="InterPro" id="IPR005754">
    <property type="entry name" value="Sortase"/>
</dbReference>
<reference evidence="3" key="2">
    <citation type="submission" date="2016-04" db="EMBL/GenBank/DDBJ databases">
        <title>First Complete Genome Sequence of a Subdivision 6 Acidobacterium.</title>
        <authorList>
            <person name="Huang S."/>
            <person name="Vieira S."/>
            <person name="Bunk B."/>
            <person name="Riedel T."/>
            <person name="Sproeer C."/>
            <person name="Overmann J."/>
        </authorList>
    </citation>
    <scope>NUCLEOTIDE SEQUENCE [LARGE SCALE GENOMIC DNA]</scope>
    <source>
        <strain evidence="3">DSM 100886 HEG_-6_39</strain>
    </source>
</reference>